<evidence type="ECO:0000313" key="7">
    <source>
        <dbReference type="EMBL" id="GAA5075533.1"/>
    </source>
</evidence>
<dbReference type="Pfam" id="PF05958">
    <property type="entry name" value="tRNA_U5-meth_tr"/>
    <property type="match status" value="1"/>
</dbReference>
<gene>
    <name evidence="7" type="ORF">GCM10023209_23610</name>
</gene>
<keyword evidence="4 6" id="KW-0949">S-adenosyl-L-methionine</keyword>
<dbReference type="EMBL" id="BAABHW010000003">
    <property type="protein sequence ID" value="GAA5075533.1"/>
    <property type="molecule type" value="Genomic_DNA"/>
</dbReference>
<dbReference type="GO" id="GO:0008168">
    <property type="term" value="F:methyltransferase activity"/>
    <property type="evidence" value="ECO:0007669"/>
    <property type="project" value="UniProtKB-KW"/>
</dbReference>
<feature type="binding site" evidence="6">
    <location>
        <position position="338"/>
    </location>
    <ligand>
        <name>S-adenosyl-L-methionine</name>
        <dbReference type="ChEBI" id="CHEBI:59789"/>
    </ligand>
</feature>
<dbReference type="InterPro" id="IPR029063">
    <property type="entry name" value="SAM-dependent_MTases_sf"/>
</dbReference>
<dbReference type="InterPro" id="IPR010280">
    <property type="entry name" value="U5_MeTrfase_fam"/>
</dbReference>
<reference evidence="8" key="1">
    <citation type="journal article" date="2019" name="Int. J. Syst. Evol. Microbiol.">
        <title>The Global Catalogue of Microorganisms (GCM) 10K type strain sequencing project: providing services to taxonomists for standard genome sequencing and annotation.</title>
        <authorList>
            <consortium name="The Broad Institute Genomics Platform"/>
            <consortium name="The Broad Institute Genome Sequencing Center for Infectious Disease"/>
            <person name="Wu L."/>
            <person name="Ma J."/>
        </authorList>
    </citation>
    <scope>NUCLEOTIDE SEQUENCE [LARGE SCALE GENOMIC DNA]</scope>
    <source>
        <strain evidence="8">JCM 18015</strain>
    </source>
</reference>
<dbReference type="Gene3D" id="2.40.50.1070">
    <property type="match status" value="1"/>
</dbReference>
<dbReference type="PANTHER" id="PTHR11061">
    <property type="entry name" value="RNA M5U METHYLTRANSFERASE"/>
    <property type="match status" value="1"/>
</dbReference>
<sequence>MTTELTIDRLGHHGDGVGGGPDGAVFVPMALPGERVAGEVEGDRMDGAKILSPSPERVRPPCPHYRQCGGCSLQHASDRFVADWKAQVISTALAAHDLTAPMRQTLTSPPRSRRRATLAGKRTKKGALVGFHARRSDVVVQITDCHVLTPALMATVPVLEEITRLGASRSATLAFALTESATGIDLAVSGGKPLDGPLRAALPQFASHFKRLTWGDEPVFMDAAPILTFGPAMVSPPAGAFLQATAEGEGALLASVKEATHDATVIADLFAGCGTFALPLAATATVHAVEGAADLLTALDSGARHAQGLRAVTTETRDLFRRPLLPEELSRFDAVVIDPPRAGAEAQTRELAKAQVPRIAMVSCNPVTFARDAALLVAGGYTIDWVQPVDQFRWSVHVELAAALRLAHIPA</sequence>
<evidence type="ECO:0000256" key="4">
    <source>
        <dbReference type="ARBA" id="ARBA00022691"/>
    </source>
</evidence>
<accession>A0ABP9LDE0</accession>
<keyword evidence="1" id="KW-0479">Metal-binding</keyword>
<keyword evidence="2 6" id="KW-0489">Methyltransferase</keyword>
<keyword evidence="3 6" id="KW-0808">Transferase</keyword>
<dbReference type="SUPFAM" id="SSF53335">
    <property type="entry name" value="S-adenosyl-L-methionine-dependent methyltransferases"/>
    <property type="match status" value="1"/>
</dbReference>
<evidence type="ECO:0000256" key="1">
    <source>
        <dbReference type="ARBA" id="ARBA00022485"/>
    </source>
</evidence>
<dbReference type="Gene3D" id="3.40.50.150">
    <property type="entry name" value="Vaccinia Virus protein VP39"/>
    <property type="match status" value="1"/>
</dbReference>
<dbReference type="PROSITE" id="PS51687">
    <property type="entry name" value="SAM_MT_RNA_M5U"/>
    <property type="match status" value="1"/>
</dbReference>
<keyword evidence="5" id="KW-0411">Iron-sulfur</keyword>
<dbReference type="SUPFAM" id="SSF50249">
    <property type="entry name" value="Nucleic acid-binding proteins"/>
    <property type="match status" value="1"/>
</dbReference>
<keyword evidence="1" id="KW-0004">4Fe-4S</keyword>
<keyword evidence="8" id="KW-1185">Reference proteome</keyword>
<dbReference type="PANTHER" id="PTHR11061:SF49">
    <property type="entry name" value="23S RRNA (URACIL(1939)-C(5))-METHYLTRANSFERASE RLMD"/>
    <property type="match status" value="1"/>
</dbReference>
<keyword evidence="1" id="KW-0408">Iron</keyword>
<proteinExistence type="inferred from homology"/>
<dbReference type="Gene3D" id="2.40.50.140">
    <property type="entry name" value="Nucleic acid-binding proteins"/>
    <property type="match status" value="1"/>
</dbReference>
<organism evidence="7 8">
    <name type="scientific">[Roseibacterium] beibuensis</name>
    <dbReference type="NCBI Taxonomy" id="1193142"/>
    <lineage>
        <taxon>Bacteria</taxon>
        <taxon>Pseudomonadati</taxon>
        <taxon>Pseudomonadota</taxon>
        <taxon>Alphaproteobacteria</taxon>
        <taxon>Rhodobacterales</taxon>
        <taxon>Roseobacteraceae</taxon>
        <taxon>Roseicyclus</taxon>
    </lineage>
</organism>
<feature type="active site" description="Nucleophile" evidence="6">
    <location>
        <position position="364"/>
    </location>
</feature>
<feature type="binding site" evidence="6">
    <location>
        <position position="243"/>
    </location>
    <ligand>
        <name>S-adenosyl-L-methionine</name>
        <dbReference type="ChEBI" id="CHEBI:59789"/>
    </ligand>
</feature>
<comment type="similarity">
    <text evidence="6">Belongs to the class I-like SAM-binding methyltransferase superfamily. RNA M5U methyltransferase family.</text>
</comment>
<protein>
    <submittedName>
        <fullName evidence="7">Class I SAM-dependent RNA methyltransferase</fullName>
    </submittedName>
</protein>
<dbReference type="CDD" id="cd02440">
    <property type="entry name" value="AdoMet_MTases"/>
    <property type="match status" value="1"/>
</dbReference>
<dbReference type="RefSeq" id="WP_259548888.1">
    <property type="nucleotide sequence ID" value="NZ_BAABHW010000003.1"/>
</dbReference>
<feature type="binding site" evidence="6">
    <location>
        <position position="270"/>
    </location>
    <ligand>
        <name>S-adenosyl-L-methionine</name>
        <dbReference type="ChEBI" id="CHEBI:59789"/>
    </ligand>
</feature>
<evidence type="ECO:0000256" key="5">
    <source>
        <dbReference type="ARBA" id="ARBA00023014"/>
    </source>
</evidence>
<evidence type="ECO:0000256" key="6">
    <source>
        <dbReference type="PROSITE-ProRule" id="PRU01024"/>
    </source>
</evidence>
<name>A0ABP9LDE0_9RHOB</name>
<dbReference type="InterPro" id="IPR012340">
    <property type="entry name" value="NA-bd_OB-fold"/>
</dbReference>
<feature type="binding site" evidence="6">
    <location>
        <position position="290"/>
    </location>
    <ligand>
        <name>S-adenosyl-L-methionine</name>
        <dbReference type="ChEBI" id="CHEBI:59789"/>
    </ligand>
</feature>
<evidence type="ECO:0000256" key="2">
    <source>
        <dbReference type="ARBA" id="ARBA00022603"/>
    </source>
</evidence>
<dbReference type="Proteomes" id="UP001499910">
    <property type="component" value="Unassembled WGS sequence"/>
</dbReference>
<evidence type="ECO:0000256" key="3">
    <source>
        <dbReference type="ARBA" id="ARBA00022679"/>
    </source>
</evidence>
<dbReference type="GO" id="GO:0032259">
    <property type="term" value="P:methylation"/>
    <property type="evidence" value="ECO:0007669"/>
    <property type="project" value="UniProtKB-KW"/>
</dbReference>
<comment type="caution">
    <text evidence="7">The sequence shown here is derived from an EMBL/GenBank/DDBJ whole genome shotgun (WGS) entry which is preliminary data.</text>
</comment>
<evidence type="ECO:0000313" key="8">
    <source>
        <dbReference type="Proteomes" id="UP001499910"/>
    </source>
</evidence>